<dbReference type="eggNOG" id="COG0456">
    <property type="taxonomic scope" value="Bacteria"/>
</dbReference>
<dbReference type="Gene3D" id="3.40.630.30">
    <property type="match status" value="1"/>
</dbReference>
<dbReference type="GO" id="GO:0016747">
    <property type="term" value="F:acyltransferase activity, transferring groups other than amino-acyl groups"/>
    <property type="evidence" value="ECO:0007669"/>
    <property type="project" value="InterPro"/>
</dbReference>
<dbReference type="HOGENOM" id="CLU_1150831_0_0_11"/>
<protein>
    <submittedName>
        <fullName evidence="1">Uncharacterized protein</fullName>
    </submittedName>
</protein>
<proteinExistence type="predicted"/>
<dbReference type="PROSITE" id="PS51186">
    <property type="entry name" value="GNAT"/>
    <property type="match status" value="1"/>
</dbReference>
<evidence type="ECO:0000313" key="1">
    <source>
        <dbReference type="EMBL" id="CAM02962.1"/>
    </source>
</evidence>
<accession>A4FFY7</accession>
<dbReference type="InterPro" id="IPR016181">
    <property type="entry name" value="Acyl_CoA_acyltransferase"/>
</dbReference>
<dbReference type="EMBL" id="AM420293">
    <property type="protein sequence ID" value="CAM02962.1"/>
    <property type="molecule type" value="Genomic_DNA"/>
</dbReference>
<dbReference type="RefSeq" id="WP_011874110.1">
    <property type="nucleotide sequence ID" value="NC_009142.1"/>
</dbReference>
<dbReference type="AlphaFoldDB" id="A4FFY7"/>
<sequence>MSGEQVSVLSAGGTTVSYVGAGAGRVRILDAEGPGAADLVWSRLSDHTVIAPVRLGEELVARGGRPGRRAHGMRRDLRADPPPPQWADAALRRGLRLVACDRPAHQLVPAWRAAFPPGHPDAHGGTDEQVAGMIAPLLAGRVLGPLLPCSALVVDGGDRVVAGLVVNDRDGTPWVGDVFRLPEPECAGLGGLLLRRAMAELARDGHGAVGLAVTTSNPARHLYRKLGFEITDTWLTVLPAVC</sequence>
<dbReference type="Pfam" id="PF13508">
    <property type="entry name" value="Acetyltransf_7"/>
    <property type="match status" value="1"/>
</dbReference>
<dbReference type="Proteomes" id="UP000006728">
    <property type="component" value="Chromosome"/>
</dbReference>
<dbReference type="KEGG" id="sen:SACE_3688"/>
<dbReference type="SUPFAM" id="SSF55729">
    <property type="entry name" value="Acyl-CoA N-acyltransferases (Nat)"/>
    <property type="match status" value="1"/>
</dbReference>
<gene>
    <name evidence="1" type="ordered locus">SACE_3688</name>
</gene>
<reference evidence="1 2" key="1">
    <citation type="journal article" date="2007" name="Nat. Biotechnol.">
        <title>Complete genome sequence of the erythromycin-producing bacterium Saccharopolyspora erythraea NRRL23338.</title>
        <authorList>
            <person name="Oliynyk M."/>
            <person name="Samborskyy M."/>
            <person name="Lester J.B."/>
            <person name="Mironenko T."/>
            <person name="Scott N."/>
            <person name="Dickens S."/>
            <person name="Haydock S.F."/>
            <person name="Leadlay P.F."/>
        </authorList>
    </citation>
    <scope>NUCLEOTIDE SEQUENCE [LARGE SCALE GENOMIC DNA]</scope>
    <source>
        <strain evidence="2">ATCC 11635 / DSM 40517 / JCM 4748 / NBRC 13426 / NCIMB 8594 / NRRL 2338</strain>
    </source>
</reference>
<dbReference type="InterPro" id="IPR000182">
    <property type="entry name" value="GNAT_dom"/>
</dbReference>
<dbReference type="STRING" id="405948.SACE_3688"/>
<evidence type="ECO:0000313" key="2">
    <source>
        <dbReference type="Proteomes" id="UP000006728"/>
    </source>
</evidence>
<organism evidence="1 2">
    <name type="scientific">Saccharopolyspora erythraea (strain ATCC 11635 / DSM 40517 / JCM 4748 / NBRC 13426 / NCIMB 8594 / NRRL 2338)</name>
    <dbReference type="NCBI Taxonomy" id="405948"/>
    <lineage>
        <taxon>Bacteria</taxon>
        <taxon>Bacillati</taxon>
        <taxon>Actinomycetota</taxon>
        <taxon>Actinomycetes</taxon>
        <taxon>Pseudonocardiales</taxon>
        <taxon>Pseudonocardiaceae</taxon>
        <taxon>Saccharopolyspora</taxon>
    </lineage>
</organism>
<name>A4FFY7_SACEN</name>
<keyword evidence="2" id="KW-1185">Reference proteome</keyword>